<dbReference type="Proteomes" id="UP000237347">
    <property type="component" value="Unassembled WGS sequence"/>
</dbReference>
<evidence type="ECO:0000313" key="2">
    <source>
        <dbReference type="Proteomes" id="UP000237347"/>
    </source>
</evidence>
<keyword evidence="2" id="KW-1185">Reference proteome</keyword>
<dbReference type="AlphaFoldDB" id="A0AAW0LTF6"/>
<gene>
    <name evidence="1" type="ORF">CFP56_031105</name>
</gene>
<reference evidence="1 2" key="1">
    <citation type="journal article" date="2018" name="Sci. Data">
        <title>The draft genome sequence of cork oak.</title>
        <authorList>
            <person name="Ramos A.M."/>
            <person name="Usie A."/>
            <person name="Barbosa P."/>
            <person name="Barros P.M."/>
            <person name="Capote T."/>
            <person name="Chaves I."/>
            <person name="Simoes F."/>
            <person name="Abreu I."/>
            <person name="Carrasquinho I."/>
            <person name="Faro C."/>
            <person name="Guimaraes J.B."/>
            <person name="Mendonca D."/>
            <person name="Nobrega F."/>
            <person name="Rodrigues L."/>
            <person name="Saibo N.J.M."/>
            <person name="Varela M.C."/>
            <person name="Egas C."/>
            <person name="Matos J."/>
            <person name="Miguel C.M."/>
            <person name="Oliveira M.M."/>
            <person name="Ricardo C.P."/>
            <person name="Goncalves S."/>
        </authorList>
    </citation>
    <scope>NUCLEOTIDE SEQUENCE [LARGE SCALE GENOMIC DNA]</scope>
    <source>
        <strain evidence="2">cv. HL8</strain>
    </source>
</reference>
<proteinExistence type="predicted"/>
<dbReference type="EMBL" id="PKMF04000052">
    <property type="protein sequence ID" value="KAK7854720.1"/>
    <property type="molecule type" value="Genomic_DNA"/>
</dbReference>
<comment type="caution">
    <text evidence="1">The sequence shown here is derived from an EMBL/GenBank/DDBJ whole genome shotgun (WGS) entry which is preliminary data.</text>
</comment>
<sequence length="29" mass="3441">MVRVFSRSIDRDQSYISGWADINATIFEY</sequence>
<accession>A0AAW0LTF6</accession>
<name>A0AAW0LTF6_QUESU</name>
<evidence type="ECO:0000313" key="1">
    <source>
        <dbReference type="EMBL" id="KAK7854720.1"/>
    </source>
</evidence>
<organism evidence="1 2">
    <name type="scientific">Quercus suber</name>
    <name type="common">Cork oak</name>
    <dbReference type="NCBI Taxonomy" id="58331"/>
    <lineage>
        <taxon>Eukaryota</taxon>
        <taxon>Viridiplantae</taxon>
        <taxon>Streptophyta</taxon>
        <taxon>Embryophyta</taxon>
        <taxon>Tracheophyta</taxon>
        <taxon>Spermatophyta</taxon>
        <taxon>Magnoliopsida</taxon>
        <taxon>eudicotyledons</taxon>
        <taxon>Gunneridae</taxon>
        <taxon>Pentapetalae</taxon>
        <taxon>rosids</taxon>
        <taxon>fabids</taxon>
        <taxon>Fagales</taxon>
        <taxon>Fagaceae</taxon>
        <taxon>Quercus</taxon>
    </lineage>
</organism>
<protein>
    <submittedName>
        <fullName evidence="1">Uncharacterized protein</fullName>
    </submittedName>
</protein>